<accession>A0AAW0ZHK0</accession>
<dbReference type="Proteomes" id="UP001432146">
    <property type="component" value="Unassembled WGS sequence"/>
</dbReference>
<dbReference type="EMBL" id="JAWNGG020000222">
    <property type="protein sequence ID" value="KAK9296158.1"/>
    <property type="molecule type" value="Genomic_DNA"/>
</dbReference>
<name>A0AAW0ZHK0_9HYME</name>
<proteinExistence type="predicted"/>
<gene>
    <name evidence="1" type="ORF">QLX08_009750</name>
</gene>
<comment type="caution">
    <text evidence="1">The sequence shown here is derived from an EMBL/GenBank/DDBJ whole genome shotgun (WGS) entry which is preliminary data.</text>
</comment>
<keyword evidence="2" id="KW-1185">Reference proteome</keyword>
<reference evidence="1 2" key="1">
    <citation type="submission" date="2024-05" db="EMBL/GenBank/DDBJ databases">
        <title>The nuclear and mitochondrial genome assemblies of Tetragonisca angustula (Apidae: Meliponini), a tiny yet remarkable pollinator in the Neotropics.</title>
        <authorList>
            <person name="Ferrari R."/>
            <person name="Ricardo P.C."/>
            <person name="Dias F.C."/>
            <person name="Araujo N.S."/>
            <person name="Soares D.O."/>
            <person name="Zhou Q.-S."/>
            <person name="Zhu C.-D."/>
            <person name="Coutinho L."/>
            <person name="Airas M.C."/>
            <person name="Batista T.M."/>
        </authorList>
    </citation>
    <scope>NUCLEOTIDE SEQUENCE [LARGE SCALE GENOMIC DNA]</scope>
    <source>
        <strain evidence="1">ASF017062</strain>
        <tissue evidence="1">Abdomen</tissue>
    </source>
</reference>
<dbReference type="PANTHER" id="PTHR13333:SF5">
    <property type="entry name" value="M-AAA PROTEASE-INTERACTING PROTEIN 1, MITOCHONDRIAL"/>
    <property type="match status" value="1"/>
</dbReference>
<organism evidence="1 2">
    <name type="scientific">Tetragonisca angustula</name>
    <dbReference type="NCBI Taxonomy" id="166442"/>
    <lineage>
        <taxon>Eukaryota</taxon>
        <taxon>Metazoa</taxon>
        <taxon>Ecdysozoa</taxon>
        <taxon>Arthropoda</taxon>
        <taxon>Hexapoda</taxon>
        <taxon>Insecta</taxon>
        <taxon>Pterygota</taxon>
        <taxon>Neoptera</taxon>
        <taxon>Endopterygota</taxon>
        <taxon>Hymenoptera</taxon>
        <taxon>Apocrita</taxon>
        <taxon>Aculeata</taxon>
        <taxon>Apoidea</taxon>
        <taxon>Anthophila</taxon>
        <taxon>Apidae</taxon>
        <taxon>Tetragonisca</taxon>
    </lineage>
</organism>
<sequence length="229" mass="26924">MLLRLKKYVLHSQIRQFTTLYMNNTTQMKMKTTHHCRELKYSNLINATFNIHRLFFTENKNQKNLLPPLMTKVVPRDNLFKIFWSYLYIKRTIDHEFNNETIMQGVKQAILVVSEALSKQNYEALDGIVSPKAVKVLKHRVNRLTPSQQELLSINLDFFGFFTRSLSLKRIKGTKDVIVEIAVHGMTMIGIPVERESYIYFCYVFQRKYKNGMGGPWIVKLVNHTSMLI</sequence>
<dbReference type="PANTHER" id="PTHR13333">
    <property type="entry name" value="M-AAA PROTEASE-INTERACTING PROTEIN 1, MITOCHONDRIAL"/>
    <property type="match status" value="1"/>
</dbReference>
<evidence type="ECO:0000313" key="1">
    <source>
        <dbReference type="EMBL" id="KAK9296158.1"/>
    </source>
</evidence>
<protein>
    <submittedName>
        <fullName evidence="1">Uncharacterized protein</fullName>
    </submittedName>
</protein>
<dbReference type="GO" id="GO:0032979">
    <property type="term" value="P:protein insertion into mitochondrial inner membrane from matrix"/>
    <property type="evidence" value="ECO:0007669"/>
    <property type="project" value="TreeGrafter"/>
</dbReference>
<dbReference type="GO" id="GO:0043022">
    <property type="term" value="F:ribosome binding"/>
    <property type="evidence" value="ECO:0007669"/>
    <property type="project" value="TreeGrafter"/>
</dbReference>
<dbReference type="AlphaFoldDB" id="A0AAW0ZHK0"/>
<evidence type="ECO:0000313" key="2">
    <source>
        <dbReference type="Proteomes" id="UP001432146"/>
    </source>
</evidence>
<dbReference type="GO" id="GO:0005743">
    <property type="term" value="C:mitochondrial inner membrane"/>
    <property type="evidence" value="ECO:0007669"/>
    <property type="project" value="TreeGrafter"/>
</dbReference>